<name>A0A8H4UL36_9HYPO</name>
<sequence length="113" mass="12488">MSTTQAQEPTQNDTIAKLLADLDNRLDDLYARCDHLDATLSAMSLALKKIRRKKNKEIDAQLQQLMAEVNVNPPGYGYLFGLIMSMLFADLVASLCSHAHPHHVLPAAALDDD</sequence>
<dbReference type="EMBL" id="JABEYC010000328">
    <property type="protein sequence ID" value="KAF4978948.1"/>
    <property type="molecule type" value="Genomic_DNA"/>
</dbReference>
<organism evidence="1 2">
    <name type="scientific">Fusarium zealandicum</name>
    <dbReference type="NCBI Taxonomy" id="1053134"/>
    <lineage>
        <taxon>Eukaryota</taxon>
        <taxon>Fungi</taxon>
        <taxon>Dikarya</taxon>
        <taxon>Ascomycota</taxon>
        <taxon>Pezizomycotina</taxon>
        <taxon>Sordariomycetes</taxon>
        <taxon>Hypocreomycetidae</taxon>
        <taxon>Hypocreales</taxon>
        <taxon>Nectriaceae</taxon>
        <taxon>Fusarium</taxon>
        <taxon>Fusarium staphyleae species complex</taxon>
    </lineage>
</organism>
<reference evidence="1" key="1">
    <citation type="journal article" date="2020" name="BMC Genomics">
        <title>Correction to: Identification and distribution of gene clusters required for synthesis of sphingolipid metabolism inhibitors in diverse species of the filamentous fungus Fusarium.</title>
        <authorList>
            <person name="Kim H.S."/>
            <person name="Lohmar J.M."/>
            <person name="Busman M."/>
            <person name="Brown D.W."/>
            <person name="Naumann T.A."/>
            <person name="Divon H.H."/>
            <person name="Lysoe E."/>
            <person name="Uhlig S."/>
            <person name="Proctor R.H."/>
        </authorList>
    </citation>
    <scope>NUCLEOTIDE SEQUENCE</scope>
    <source>
        <strain evidence="1">NRRL 22465</strain>
    </source>
</reference>
<comment type="caution">
    <text evidence="1">The sequence shown here is derived from an EMBL/GenBank/DDBJ whole genome shotgun (WGS) entry which is preliminary data.</text>
</comment>
<evidence type="ECO:0000313" key="2">
    <source>
        <dbReference type="Proteomes" id="UP000635477"/>
    </source>
</evidence>
<proteinExistence type="predicted"/>
<accession>A0A8H4UL36</accession>
<dbReference type="Proteomes" id="UP000635477">
    <property type="component" value="Unassembled WGS sequence"/>
</dbReference>
<protein>
    <submittedName>
        <fullName evidence="1">Uncharacterized protein</fullName>
    </submittedName>
</protein>
<dbReference type="AlphaFoldDB" id="A0A8H4UL36"/>
<evidence type="ECO:0000313" key="1">
    <source>
        <dbReference type="EMBL" id="KAF4978948.1"/>
    </source>
</evidence>
<reference evidence="1" key="2">
    <citation type="submission" date="2020-05" db="EMBL/GenBank/DDBJ databases">
        <authorList>
            <person name="Kim H.-S."/>
            <person name="Proctor R.H."/>
            <person name="Brown D.W."/>
        </authorList>
    </citation>
    <scope>NUCLEOTIDE SEQUENCE</scope>
    <source>
        <strain evidence="1">NRRL 22465</strain>
    </source>
</reference>
<gene>
    <name evidence="1" type="ORF">FZEAL_4745</name>
</gene>
<keyword evidence="2" id="KW-1185">Reference proteome</keyword>